<keyword evidence="5" id="KW-1185">Reference proteome</keyword>
<feature type="region of interest" description="Disordered" evidence="1">
    <location>
        <begin position="1"/>
        <end position="45"/>
    </location>
</feature>
<dbReference type="Gene3D" id="1.10.510.10">
    <property type="entry name" value="Transferase(Phosphotransferase) domain 1"/>
    <property type="match status" value="1"/>
</dbReference>
<dbReference type="InterPro" id="IPR011009">
    <property type="entry name" value="Kinase-like_dom_sf"/>
</dbReference>
<keyword evidence="2" id="KW-0472">Membrane</keyword>
<feature type="transmembrane region" description="Helical" evidence="2">
    <location>
        <begin position="657"/>
        <end position="675"/>
    </location>
</feature>
<feature type="domain" description="Protein kinase" evidence="3">
    <location>
        <begin position="48"/>
        <end position="307"/>
    </location>
</feature>
<dbReference type="GO" id="GO:0005524">
    <property type="term" value="F:ATP binding"/>
    <property type="evidence" value="ECO:0007669"/>
    <property type="project" value="InterPro"/>
</dbReference>
<evidence type="ECO:0000313" key="4">
    <source>
        <dbReference type="EMBL" id="MBA8948535.1"/>
    </source>
</evidence>
<dbReference type="AlphaFoldDB" id="A0A7W3QIQ2"/>
<dbReference type="PROSITE" id="PS50011">
    <property type="entry name" value="PROTEIN_KINASE_DOM"/>
    <property type="match status" value="1"/>
</dbReference>
<dbReference type="InterPro" id="IPR045269">
    <property type="entry name" value="Atg1-like"/>
</dbReference>
<feature type="transmembrane region" description="Helical" evidence="2">
    <location>
        <begin position="732"/>
        <end position="751"/>
    </location>
</feature>
<dbReference type="PROSITE" id="PS00108">
    <property type="entry name" value="PROTEIN_KINASE_ST"/>
    <property type="match status" value="1"/>
</dbReference>
<dbReference type="RefSeq" id="WP_182841156.1">
    <property type="nucleotide sequence ID" value="NZ_BAAALP010000030.1"/>
</dbReference>
<protein>
    <recommendedName>
        <fullName evidence="3">Protein kinase domain-containing protein</fullName>
    </recommendedName>
</protein>
<dbReference type="GO" id="GO:0005737">
    <property type="term" value="C:cytoplasm"/>
    <property type="evidence" value="ECO:0007669"/>
    <property type="project" value="TreeGrafter"/>
</dbReference>
<evidence type="ECO:0000313" key="5">
    <source>
        <dbReference type="Proteomes" id="UP000572680"/>
    </source>
</evidence>
<keyword evidence="2" id="KW-1133">Transmembrane helix</keyword>
<dbReference type="InterPro" id="IPR000719">
    <property type="entry name" value="Prot_kinase_dom"/>
</dbReference>
<evidence type="ECO:0000256" key="2">
    <source>
        <dbReference type="SAM" id="Phobius"/>
    </source>
</evidence>
<reference evidence="4 5" key="1">
    <citation type="submission" date="2020-08" db="EMBL/GenBank/DDBJ databases">
        <title>Genomic Encyclopedia of Type Strains, Phase IV (KMG-IV): sequencing the most valuable type-strain genomes for metagenomic binning, comparative biology and taxonomic classification.</title>
        <authorList>
            <person name="Goeker M."/>
        </authorList>
    </citation>
    <scope>NUCLEOTIDE SEQUENCE [LARGE SCALE GENOMIC DNA]</scope>
    <source>
        <strain evidence="4 5">DSM 44197</strain>
    </source>
</reference>
<dbReference type="Pfam" id="PF00069">
    <property type="entry name" value="Pkinase"/>
    <property type="match status" value="1"/>
</dbReference>
<dbReference type="Proteomes" id="UP000572680">
    <property type="component" value="Unassembled WGS sequence"/>
</dbReference>
<feature type="region of interest" description="Disordered" evidence="1">
    <location>
        <begin position="303"/>
        <end position="324"/>
    </location>
</feature>
<evidence type="ECO:0000256" key="1">
    <source>
        <dbReference type="SAM" id="MobiDB-lite"/>
    </source>
</evidence>
<dbReference type="SMART" id="SM00220">
    <property type="entry name" value="S_TKc"/>
    <property type="match status" value="1"/>
</dbReference>
<evidence type="ECO:0000259" key="3">
    <source>
        <dbReference type="PROSITE" id="PS50011"/>
    </source>
</evidence>
<accession>A0A7W3QIQ2</accession>
<gene>
    <name evidence="4" type="ORF">HNR61_000133</name>
</gene>
<comment type="caution">
    <text evidence="4">The sequence shown here is derived from an EMBL/GenBank/DDBJ whole genome shotgun (WGS) entry which is preliminary data.</text>
</comment>
<dbReference type="InterPro" id="IPR008271">
    <property type="entry name" value="Ser/Thr_kinase_AS"/>
</dbReference>
<organism evidence="4 5">
    <name type="scientific">Actinomadura namibiensis</name>
    <dbReference type="NCBI Taxonomy" id="182080"/>
    <lineage>
        <taxon>Bacteria</taxon>
        <taxon>Bacillati</taxon>
        <taxon>Actinomycetota</taxon>
        <taxon>Actinomycetes</taxon>
        <taxon>Streptosporangiales</taxon>
        <taxon>Thermomonosporaceae</taxon>
        <taxon>Actinomadura</taxon>
    </lineage>
</organism>
<dbReference type="EMBL" id="JACJIA010000001">
    <property type="protein sequence ID" value="MBA8948535.1"/>
    <property type="molecule type" value="Genomic_DNA"/>
</dbReference>
<dbReference type="CDD" id="cd14014">
    <property type="entry name" value="STKc_PknB_like"/>
    <property type="match status" value="1"/>
</dbReference>
<dbReference type="PANTHER" id="PTHR24348">
    <property type="entry name" value="SERINE/THREONINE-PROTEIN KINASE UNC-51-RELATED"/>
    <property type="match status" value="1"/>
</dbReference>
<keyword evidence="2" id="KW-0812">Transmembrane</keyword>
<dbReference type="SUPFAM" id="SSF56112">
    <property type="entry name" value="Protein kinase-like (PK-like)"/>
    <property type="match status" value="1"/>
</dbReference>
<feature type="compositionally biased region" description="Basic and acidic residues" evidence="1">
    <location>
        <begin position="14"/>
        <end position="40"/>
    </location>
</feature>
<dbReference type="GO" id="GO:0004674">
    <property type="term" value="F:protein serine/threonine kinase activity"/>
    <property type="evidence" value="ECO:0007669"/>
    <property type="project" value="InterPro"/>
</dbReference>
<name>A0A7W3QIQ2_ACTNM</name>
<feature type="transmembrane region" description="Helical" evidence="2">
    <location>
        <begin position="757"/>
        <end position="776"/>
    </location>
</feature>
<sequence>MAEVEEPGNGGAPTRRDPGVTRRDANVPPPRDPRATRRDAGAAPGGALLRLPDALAGRFGLVAELPVQGAESDLLLVRDERGGEFVVKLFRRGYHADREVWEKLPALDSPHVLRIVETGHADGRDYEIAEYAPEGNLRSLMAGPLPAETVTEAAAQLAAGLRALHGAGIVHRDLKPENVLVLSADPLRLVIADFGLSRVLEQSVVFASASRTLAYAAPESLSGQVSPARDWWSLGMIVRELATGRPPFAGLSETAVVDHLATRPVGADDVPDPRVRLLAQGLLARDPRRRWSAEQVGQWLDGGSPAVARDAARPEAPPGAGLPFRGRRYQDRAELARALVEEWDHAALYFFGRGESGEAWRSLRDWLAEQPDDSRIALVDGHLTAKLRPDVKLLHLVRWLDPTLPPHHLGRRVLPEDLPGLAALAGEPGHADHRTACLLGRALWDDRLLKVLAGFEGGEQLARIDDQWRSHVTAWNELVSWLRSQDAVPPGLAARLPSAGGDEVRVAGPSDDPPVLLLTLLALAAEPARTRQRIAAAAERARASVTEPVAWFAWLAEGAGDDPLRQLALTRAAPEAVLEVEARHRDRQAAARRSEALRARWAERERARLAGRRAAVVRAAAWSLPILAFWLAGSWMVDAMFSPSGDGTSRVGGFQRSGGVPFVTLAAFSALAWAVQCGAEVLVARVQGRDYLPYGPWSWLSRLLGATGQSLSKASRTMSGAARRTGRRGCGVFLLLGVVPLLLVLLLVSMMTAVAGLLWLLLLVATPAAHAAGAGVRLHRWRRAHEEAERKALA</sequence>
<proteinExistence type="predicted"/>